<feature type="compositionally biased region" description="Low complexity" evidence="1">
    <location>
        <begin position="63"/>
        <end position="74"/>
    </location>
</feature>
<protein>
    <recommendedName>
        <fullName evidence="5">Energy transducer TonB</fullName>
    </recommendedName>
</protein>
<reference evidence="3 4" key="1">
    <citation type="submission" date="2021-03" db="EMBL/GenBank/DDBJ databases">
        <authorList>
            <person name="So Y."/>
        </authorList>
    </citation>
    <scope>NUCLEOTIDE SEQUENCE [LARGE SCALE GENOMIC DNA]</scope>
    <source>
        <strain evidence="3 4">PWR1</strain>
    </source>
</reference>
<evidence type="ECO:0008006" key="5">
    <source>
        <dbReference type="Google" id="ProtNLM"/>
    </source>
</evidence>
<evidence type="ECO:0000256" key="1">
    <source>
        <dbReference type="SAM" id="MobiDB-lite"/>
    </source>
</evidence>
<dbReference type="EMBL" id="JAGIYZ010000027">
    <property type="protein sequence ID" value="MBP0466404.1"/>
    <property type="molecule type" value="Genomic_DNA"/>
</dbReference>
<evidence type="ECO:0000256" key="2">
    <source>
        <dbReference type="SAM" id="Phobius"/>
    </source>
</evidence>
<feature type="non-terminal residue" evidence="3">
    <location>
        <position position="117"/>
    </location>
</feature>
<keyword evidence="2" id="KW-0812">Transmembrane</keyword>
<dbReference type="Proteomes" id="UP000680815">
    <property type="component" value="Unassembled WGS sequence"/>
</dbReference>
<proteinExistence type="predicted"/>
<gene>
    <name evidence="3" type="ORF">J5Y09_20925</name>
</gene>
<evidence type="ECO:0000313" key="4">
    <source>
        <dbReference type="Proteomes" id="UP000680815"/>
    </source>
</evidence>
<feature type="region of interest" description="Disordered" evidence="1">
    <location>
        <begin position="36"/>
        <end position="117"/>
    </location>
</feature>
<sequence>MAPRRRSRPRIGRAGLLSALLHAAIVVLILLELDPRGRPPEELPPPSFAVVFQGGSDQAPRGAEAPVEAPVPIIVAPPPSPPQPETPTPPTPPAPPPVPVAPPAPPPAPAPPRLAEA</sequence>
<keyword evidence="4" id="KW-1185">Reference proteome</keyword>
<accession>A0ABS4AYE3</accession>
<feature type="compositionally biased region" description="Pro residues" evidence="1">
    <location>
        <begin position="75"/>
        <end position="117"/>
    </location>
</feature>
<comment type="caution">
    <text evidence="3">The sequence shown here is derived from an EMBL/GenBank/DDBJ whole genome shotgun (WGS) entry which is preliminary data.</text>
</comment>
<keyword evidence="2" id="KW-1133">Transmembrane helix</keyword>
<feature type="transmembrane region" description="Helical" evidence="2">
    <location>
        <begin position="12"/>
        <end position="31"/>
    </location>
</feature>
<keyword evidence="2" id="KW-0472">Membrane</keyword>
<organism evidence="3 4">
    <name type="scientific">Roseomonas nitratireducens</name>
    <dbReference type="NCBI Taxonomy" id="2820810"/>
    <lineage>
        <taxon>Bacteria</taxon>
        <taxon>Pseudomonadati</taxon>
        <taxon>Pseudomonadota</taxon>
        <taxon>Alphaproteobacteria</taxon>
        <taxon>Acetobacterales</taxon>
        <taxon>Roseomonadaceae</taxon>
        <taxon>Roseomonas</taxon>
    </lineage>
</organism>
<evidence type="ECO:0000313" key="3">
    <source>
        <dbReference type="EMBL" id="MBP0466404.1"/>
    </source>
</evidence>
<name>A0ABS4AYE3_9PROT</name>